<name>A0A1V8VJN1_ENTHR</name>
<dbReference type="GO" id="GO:0005886">
    <property type="term" value="C:plasma membrane"/>
    <property type="evidence" value="ECO:0007669"/>
    <property type="project" value="UniProtKB-SubCell"/>
</dbReference>
<dbReference type="Pfam" id="PF00893">
    <property type="entry name" value="Multi_Drug_Res"/>
    <property type="match status" value="1"/>
</dbReference>
<dbReference type="Gene3D" id="1.10.3730.20">
    <property type="match status" value="1"/>
</dbReference>
<dbReference type="EMBL" id="CABEEP010000001">
    <property type="protein sequence ID" value="VTQ62832.1"/>
    <property type="molecule type" value="Genomic_DNA"/>
</dbReference>
<keyword evidence="6" id="KW-0472">Membrane</keyword>
<keyword evidence="2" id="KW-0813">Transport</keyword>
<keyword evidence="4 7" id="KW-0812">Transmembrane</keyword>
<evidence type="ECO:0000313" key="9">
    <source>
        <dbReference type="Proteomes" id="UP000352698"/>
    </source>
</evidence>
<evidence type="ECO:0000256" key="5">
    <source>
        <dbReference type="ARBA" id="ARBA00022989"/>
    </source>
</evidence>
<dbReference type="SUPFAM" id="SSF103481">
    <property type="entry name" value="Multidrug resistance efflux transporter EmrE"/>
    <property type="match status" value="1"/>
</dbReference>
<dbReference type="RefSeq" id="WP_010737364.1">
    <property type="nucleotide sequence ID" value="NZ_AP027299.1"/>
</dbReference>
<evidence type="ECO:0000256" key="3">
    <source>
        <dbReference type="ARBA" id="ARBA00022475"/>
    </source>
</evidence>
<sequence length="104" mass="11472">MDILYLILAGIAEIIMVFSLKNSHGFKKINWSIITIISAASSLLLLSHSMNTLEAGVSYSIWVAFGSIGSMILGVFLFKEKMNWLQFASMIIILFSVIGLKLVS</sequence>
<keyword evidence="5" id="KW-1133">Transmembrane helix</keyword>
<dbReference type="InterPro" id="IPR000390">
    <property type="entry name" value="Small_drug/metabolite_transptr"/>
</dbReference>
<evidence type="ECO:0000256" key="4">
    <source>
        <dbReference type="ARBA" id="ARBA00022692"/>
    </source>
</evidence>
<gene>
    <name evidence="8" type="primary">sugE_2</name>
    <name evidence="8" type="ORF">NCTC12204_01111</name>
</gene>
<comment type="subcellular location">
    <subcellularLocation>
        <location evidence="1 7">Cell membrane</location>
        <topology evidence="1 7">Multi-pass membrane protein</topology>
    </subcellularLocation>
</comment>
<evidence type="ECO:0000256" key="7">
    <source>
        <dbReference type="RuleBase" id="RU003942"/>
    </source>
</evidence>
<dbReference type="InterPro" id="IPR037185">
    <property type="entry name" value="EmrE-like"/>
</dbReference>
<dbReference type="GO" id="GO:0022857">
    <property type="term" value="F:transmembrane transporter activity"/>
    <property type="evidence" value="ECO:0007669"/>
    <property type="project" value="InterPro"/>
</dbReference>
<dbReference type="PANTHER" id="PTHR30561">
    <property type="entry name" value="SMR FAMILY PROTON-DEPENDENT DRUG EFFLUX TRANSPORTER SUGE"/>
    <property type="match status" value="1"/>
</dbReference>
<proteinExistence type="inferred from homology"/>
<evidence type="ECO:0000256" key="2">
    <source>
        <dbReference type="ARBA" id="ARBA00022448"/>
    </source>
</evidence>
<protein>
    <submittedName>
        <fullName evidence="8">Small multidrug efflux protein</fullName>
    </submittedName>
</protein>
<dbReference type="InterPro" id="IPR045324">
    <property type="entry name" value="Small_multidrug_res"/>
</dbReference>
<organism evidence="8 9">
    <name type="scientific">Enterococcus hirae</name>
    <dbReference type="NCBI Taxonomy" id="1354"/>
    <lineage>
        <taxon>Bacteria</taxon>
        <taxon>Bacillati</taxon>
        <taxon>Bacillota</taxon>
        <taxon>Bacilli</taxon>
        <taxon>Lactobacillales</taxon>
        <taxon>Enterococcaceae</taxon>
        <taxon>Enterococcus</taxon>
    </lineage>
</organism>
<dbReference type="Proteomes" id="UP000352698">
    <property type="component" value="Unassembled WGS sequence"/>
</dbReference>
<reference evidence="8 9" key="1">
    <citation type="submission" date="2019-05" db="EMBL/GenBank/DDBJ databases">
        <authorList>
            <consortium name="Pathogen Informatics"/>
        </authorList>
    </citation>
    <scope>NUCLEOTIDE SEQUENCE [LARGE SCALE GENOMIC DNA]</scope>
    <source>
        <strain evidence="8 9">NCTC12204</strain>
    </source>
</reference>
<dbReference type="AlphaFoldDB" id="A0A1V8VJN1"/>
<keyword evidence="3" id="KW-1003">Cell membrane</keyword>
<comment type="caution">
    <text evidence="8">The sequence shown here is derived from an EMBL/GenBank/DDBJ whole genome shotgun (WGS) entry which is preliminary data.</text>
</comment>
<comment type="similarity">
    <text evidence="7">Belongs to the drug/metabolite transporter (DMT) superfamily. Small multidrug resistance (SMR) (TC 2.A.7.1) family.</text>
</comment>
<evidence type="ECO:0000256" key="6">
    <source>
        <dbReference type="ARBA" id="ARBA00023136"/>
    </source>
</evidence>
<evidence type="ECO:0000313" key="8">
    <source>
        <dbReference type="EMBL" id="VTQ62832.1"/>
    </source>
</evidence>
<accession>A0A1V8VJN1</accession>
<evidence type="ECO:0000256" key="1">
    <source>
        <dbReference type="ARBA" id="ARBA00004651"/>
    </source>
</evidence>
<dbReference type="PANTHER" id="PTHR30561:SF0">
    <property type="entry name" value="GUANIDINIUM EXPORTER"/>
    <property type="match status" value="1"/>
</dbReference>